<dbReference type="HOGENOM" id="CLU_382899_0_0_1"/>
<feature type="compositionally biased region" description="Low complexity" evidence="1">
    <location>
        <begin position="84"/>
        <end position="102"/>
    </location>
</feature>
<keyword evidence="2" id="KW-1133">Transmembrane helix</keyword>
<feature type="compositionally biased region" description="Low complexity" evidence="1">
    <location>
        <begin position="360"/>
        <end position="369"/>
    </location>
</feature>
<dbReference type="Proteomes" id="UP000001449">
    <property type="component" value="Chromosome 9"/>
</dbReference>
<dbReference type="PANTHER" id="PTHR36549:SF3">
    <property type="entry name" value="LYSINE-RICH ARABINOGALACTAN PROTEIN 19"/>
    <property type="match status" value="1"/>
</dbReference>
<dbReference type="PANTHER" id="PTHR36549">
    <property type="entry name" value="LYSINE-RICH ARABINOGALACTAN PROTEIN 19"/>
    <property type="match status" value="1"/>
</dbReference>
<evidence type="ECO:0000313" key="5">
    <source>
        <dbReference type="Proteomes" id="UP000001449"/>
    </source>
</evidence>
<feature type="compositionally biased region" description="Acidic residues" evidence="1">
    <location>
        <begin position="684"/>
        <end position="696"/>
    </location>
</feature>
<dbReference type="RefSeq" id="XP_002292291.1">
    <property type="nucleotide sequence ID" value="XM_002292255.1"/>
</dbReference>
<dbReference type="AlphaFoldDB" id="B8C8C9"/>
<dbReference type="KEGG" id="tps:THAPSDRAFT_24013"/>
<reference evidence="4 5" key="2">
    <citation type="journal article" date="2008" name="Nature">
        <title>The Phaeodactylum genome reveals the evolutionary history of diatom genomes.</title>
        <authorList>
            <person name="Bowler C."/>
            <person name="Allen A.E."/>
            <person name="Badger J.H."/>
            <person name="Grimwood J."/>
            <person name="Jabbari K."/>
            <person name="Kuo A."/>
            <person name="Maheswari U."/>
            <person name="Martens C."/>
            <person name="Maumus F."/>
            <person name="Otillar R.P."/>
            <person name="Rayko E."/>
            <person name="Salamov A."/>
            <person name="Vandepoele K."/>
            <person name="Beszteri B."/>
            <person name="Gruber A."/>
            <person name="Heijde M."/>
            <person name="Katinka M."/>
            <person name="Mock T."/>
            <person name="Valentin K."/>
            <person name="Verret F."/>
            <person name="Berges J.A."/>
            <person name="Brownlee C."/>
            <person name="Cadoret J.P."/>
            <person name="Chiovitti A."/>
            <person name="Choi C.J."/>
            <person name="Coesel S."/>
            <person name="De Martino A."/>
            <person name="Detter J.C."/>
            <person name="Durkin C."/>
            <person name="Falciatore A."/>
            <person name="Fournet J."/>
            <person name="Haruta M."/>
            <person name="Huysman M.J."/>
            <person name="Jenkins B.D."/>
            <person name="Jiroutova K."/>
            <person name="Jorgensen R.E."/>
            <person name="Joubert Y."/>
            <person name="Kaplan A."/>
            <person name="Kroger N."/>
            <person name="Kroth P.G."/>
            <person name="La Roche J."/>
            <person name="Lindquist E."/>
            <person name="Lommer M."/>
            <person name="Martin-Jezequel V."/>
            <person name="Lopez P.J."/>
            <person name="Lucas S."/>
            <person name="Mangogna M."/>
            <person name="McGinnis K."/>
            <person name="Medlin L.K."/>
            <person name="Montsant A."/>
            <person name="Oudot-Le Secq M.P."/>
            <person name="Napoli C."/>
            <person name="Obornik M."/>
            <person name="Parker M.S."/>
            <person name="Petit J.L."/>
            <person name="Porcel B.M."/>
            <person name="Poulsen N."/>
            <person name="Robison M."/>
            <person name="Rychlewski L."/>
            <person name="Rynearson T.A."/>
            <person name="Schmutz J."/>
            <person name="Shapiro H."/>
            <person name="Siaut M."/>
            <person name="Stanley M."/>
            <person name="Sussman M.R."/>
            <person name="Taylor A.R."/>
            <person name="Vardi A."/>
            <person name="von Dassow P."/>
            <person name="Vyverman W."/>
            <person name="Willis A."/>
            <person name="Wyrwicz L.S."/>
            <person name="Rokhsar D.S."/>
            <person name="Weissenbach J."/>
            <person name="Armbrust E.V."/>
            <person name="Green B.R."/>
            <person name="Van de Peer Y."/>
            <person name="Grigoriev I.V."/>
        </authorList>
    </citation>
    <scope>NUCLEOTIDE SEQUENCE [LARGE SCALE GENOMIC DNA]</scope>
    <source>
        <strain evidence="4 5">CCMP1335</strain>
    </source>
</reference>
<dbReference type="PaxDb" id="35128-Thaps24013"/>
<dbReference type="InterPro" id="IPR038793">
    <property type="entry name" value="AGP19"/>
</dbReference>
<sequence>MRSRQATTTASSFSFLLKLLPLLQLISITNAIDPSLDLYCGPTWEQATKRCRSPCPSGNDEECQGKGGVCQELTGCYAKLNGGADATDTSTTPDDATTTGVTPNMNTKQPTKKPTGPRPYFLGIDTILQDSYMDVSSKSYGHIFDIATTSTSPAIAIKSLEFYVNNAISPGENITYEVFTKEGSWHGYEGKFRSFRLVARGNMTIDSGGFHMIPIEKFKQIKMNGNGTRHSLYVTLSTQQMIYQLPSVPDQTQSITSINDVISTTEDVIPLLINEELTIYEGAAVMIHPFERATEPIFYRSPRGFLGRIWYERDACQPSRMDWGECEGTRAPSPGVEVAGAPSPSVAVDSPDEGSPESQNSTNVTVPVTTPATSFKPTVNTMKVYLVITLDNVPDHILAKNEQAEFEKVTFDFFDGRKLLEENEVDVHSVKTWYQQIVLKEGGEKERRFMQQTNATAADIDETNTTVPEDAETTTAATIQTTATTTTVASEEKTMTTNQLEITVTISVLYSALPLQITSDLLQNVLLDNRSEFIESLKSNSNLNFYTKDIRFIPSVIAVDSLTDPPTVSPTYSPTPLVTEEVIARFTLTTPMIGGLVVGLIWLFATIFSTCYLKQARERMGRQKEMRLLMGKNNNQERMGTNVYTTEEDVAVKRRGSGLRASFMGNMSKGLSKKNLLLVEDEDGDSLFSDSEQEETSESKEEASSVEESYDSEEESHASGSIT</sequence>
<gene>
    <name evidence="4" type="ORF">THAPSDRAFT_24013</name>
</gene>
<dbReference type="GeneID" id="7448081"/>
<keyword evidence="5" id="KW-1185">Reference proteome</keyword>
<evidence type="ECO:0000256" key="2">
    <source>
        <dbReference type="SAM" id="Phobius"/>
    </source>
</evidence>
<evidence type="ECO:0000313" key="4">
    <source>
        <dbReference type="EMBL" id="EED90266.1"/>
    </source>
</evidence>
<keyword evidence="2" id="KW-0812">Transmembrane</keyword>
<dbReference type="EMBL" id="CM000645">
    <property type="protein sequence ID" value="EED90266.1"/>
    <property type="molecule type" value="Genomic_DNA"/>
</dbReference>
<feature type="transmembrane region" description="Helical" evidence="2">
    <location>
        <begin position="592"/>
        <end position="613"/>
    </location>
</feature>
<name>B8C8C9_THAPS</name>
<feature type="region of interest" description="Disordered" evidence="1">
    <location>
        <begin position="684"/>
        <end position="723"/>
    </location>
</feature>
<accession>B8C8C9</accession>
<dbReference type="GO" id="GO:0005886">
    <property type="term" value="C:plasma membrane"/>
    <property type="evidence" value="ECO:0007669"/>
    <property type="project" value="InterPro"/>
</dbReference>
<protein>
    <submittedName>
        <fullName evidence="4">Uncharacterized protein</fullName>
    </submittedName>
</protein>
<keyword evidence="3" id="KW-0732">Signal</keyword>
<feature type="signal peptide" evidence="3">
    <location>
        <begin position="1"/>
        <end position="31"/>
    </location>
</feature>
<feature type="region of interest" description="Disordered" evidence="1">
    <location>
        <begin position="326"/>
        <end position="369"/>
    </location>
</feature>
<dbReference type="InParanoid" id="B8C8C9"/>
<organism evidence="4 5">
    <name type="scientific">Thalassiosira pseudonana</name>
    <name type="common">Marine diatom</name>
    <name type="synonym">Cyclotella nana</name>
    <dbReference type="NCBI Taxonomy" id="35128"/>
    <lineage>
        <taxon>Eukaryota</taxon>
        <taxon>Sar</taxon>
        <taxon>Stramenopiles</taxon>
        <taxon>Ochrophyta</taxon>
        <taxon>Bacillariophyta</taxon>
        <taxon>Coscinodiscophyceae</taxon>
        <taxon>Thalassiosirophycidae</taxon>
        <taxon>Thalassiosirales</taxon>
        <taxon>Thalassiosiraceae</taxon>
        <taxon>Thalassiosira</taxon>
    </lineage>
</organism>
<feature type="compositionally biased region" description="Acidic residues" evidence="1">
    <location>
        <begin position="704"/>
        <end position="714"/>
    </location>
</feature>
<reference evidence="4 5" key="1">
    <citation type="journal article" date="2004" name="Science">
        <title>The genome of the diatom Thalassiosira pseudonana: ecology, evolution, and metabolism.</title>
        <authorList>
            <person name="Armbrust E.V."/>
            <person name="Berges J.A."/>
            <person name="Bowler C."/>
            <person name="Green B.R."/>
            <person name="Martinez D."/>
            <person name="Putnam N.H."/>
            <person name="Zhou S."/>
            <person name="Allen A.E."/>
            <person name="Apt K.E."/>
            <person name="Bechner M."/>
            <person name="Brzezinski M.A."/>
            <person name="Chaal B.K."/>
            <person name="Chiovitti A."/>
            <person name="Davis A.K."/>
            <person name="Demarest M.S."/>
            <person name="Detter J.C."/>
            <person name="Glavina T."/>
            <person name="Goodstein D."/>
            <person name="Hadi M.Z."/>
            <person name="Hellsten U."/>
            <person name="Hildebrand M."/>
            <person name="Jenkins B.D."/>
            <person name="Jurka J."/>
            <person name="Kapitonov V.V."/>
            <person name="Kroger N."/>
            <person name="Lau W.W."/>
            <person name="Lane T.W."/>
            <person name="Larimer F.W."/>
            <person name="Lippmeier J.C."/>
            <person name="Lucas S."/>
            <person name="Medina M."/>
            <person name="Montsant A."/>
            <person name="Obornik M."/>
            <person name="Parker M.S."/>
            <person name="Palenik B."/>
            <person name="Pazour G.J."/>
            <person name="Richardson P.M."/>
            <person name="Rynearson T.A."/>
            <person name="Saito M.A."/>
            <person name="Schwartz D.C."/>
            <person name="Thamatrakoln K."/>
            <person name="Valentin K."/>
            <person name="Vardi A."/>
            <person name="Wilkerson F.P."/>
            <person name="Rokhsar D.S."/>
        </authorList>
    </citation>
    <scope>NUCLEOTIDE SEQUENCE [LARGE SCALE GENOMIC DNA]</scope>
    <source>
        <strain evidence="4 5">CCMP1335</strain>
    </source>
</reference>
<evidence type="ECO:0000256" key="3">
    <source>
        <dbReference type="SAM" id="SignalP"/>
    </source>
</evidence>
<evidence type="ECO:0000256" key="1">
    <source>
        <dbReference type="SAM" id="MobiDB-lite"/>
    </source>
</evidence>
<feature type="region of interest" description="Disordered" evidence="1">
    <location>
        <begin position="84"/>
        <end position="116"/>
    </location>
</feature>
<feature type="chain" id="PRO_5002866356" evidence="3">
    <location>
        <begin position="32"/>
        <end position="723"/>
    </location>
</feature>
<proteinExistence type="predicted"/>
<keyword evidence="2" id="KW-0472">Membrane</keyword>